<dbReference type="InterPro" id="IPR043519">
    <property type="entry name" value="NT_sf"/>
</dbReference>
<keyword evidence="3" id="KW-1185">Reference proteome</keyword>
<organism evidence="2 3">
    <name type="scientific">Barrientosiimonas humi</name>
    <dbReference type="NCBI Taxonomy" id="999931"/>
    <lineage>
        <taxon>Bacteria</taxon>
        <taxon>Bacillati</taxon>
        <taxon>Actinomycetota</taxon>
        <taxon>Actinomycetes</taxon>
        <taxon>Micrococcales</taxon>
        <taxon>Dermacoccaceae</taxon>
        <taxon>Barrientosiimonas</taxon>
    </lineage>
</organism>
<protein>
    <submittedName>
        <fullName evidence="2">Nucleotidyltransferase-like protein</fullName>
    </submittedName>
</protein>
<dbReference type="GO" id="GO:0016779">
    <property type="term" value="F:nucleotidyltransferase activity"/>
    <property type="evidence" value="ECO:0007669"/>
    <property type="project" value="InterPro"/>
</dbReference>
<keyword evidence="2" id="KW-0808">Transferase</keyword>
<dbReference type="RefSeq" id="WP_170206796.1">
    <property type="nucleotide sequence ID" value="NZ_CAJTBP010000001.1"/>
</dbReference>
<dbReference type="Gene3D" id="3.30.460.10">
    <property type="entry name" value="Beta Polymerase, domain 2"/>
    <property type="match status" value="1"/>
</dbReference>
<reference evidence="2 3" key="1">
    <citation type="submission" date="2019-06" db="EMBL/GenBank/DDBJ databases">
        <title>Sequencing the genomes of 1000 actinobacteria strains.</title>
        <authorList>
            <person name="Klenk H.-P."/>
        </authorList>
    </citation>
    <scope>NUCLEOTIDE SEQUENCE [LARGE SCALE GENOMIC DNA]</scope>
    <source>
        <strain evidence="2 3">DSM 24617</strain>
    </source>
</reference>
<dbReference type="EMBL" id="VFOK01000001">
    <property type="protein sequence ID" value="TQL33121.1"/>
    <property type="molecule type" value="Genomic_DNA"/>
</dbReference>
<evidence type="ECO:0000313" key="3">
    <source>
        <dbReference type="Proteomes" id="UP000318336"/>
    </source>
</evidence>
<sequence>MTTPDPIAPELSVPPDLILTSAQRALLHEVASRNDRDHGADFLGIVLSGSVARGMATERSDLDVYVVHAQETGRSTTRSPVVDEIPTTLADLDDVSPFASEGWWYRWSFAYAVTLLDRTGGRIEPAVARLAAVDADEQRQILLDHDRLDGWVNYAYRSLKSDRDGRRREARLDAVESIPWLLDVVFTLEGRVRPYHKYLPWELREHPLPHWPGEDLLRLLDATMDGDPAALRETYARVRERCLAHDAASGSTVLQDVVDDWGVELEIFG</sequence>
<dbReference type="CDD" id="cd05403">
    <property type="entry name" value="NT_KNTase_like"/>
    <property type="match status" value="1"/>
</dbReference>
<feature type="domain" description="Polymerase nucleotidyl transferase" evidence="1">
    <location>
        <begin position="44"/>
        <end position="74"/>
    </location>
</feature>
<dbReference type="Proteomes" id="UP000318336">
    <property type="component" value="Unassembled WGS sequence"/>
</dbReference>
<name>A0A542XBC2_9MICO</name>
<evidence type="ECO:0000313" key="2">
    <source>
        <dbReference type="EMBL" id="TQL33121.1"/>
    </source>
</evidence>
<dbReference type="InterPro" id="IPR002934">
    <property type="entry name" value="Polymerase_NTP_transf_dom"/>
</dbReference>
<accession>A0A542XBC2</accession>
<dbReference type="AlphaFoldDB" id="A0A542XBC2"/>
<proteinExistence type="predicted"/>
<evidence type="ECO:0000259" key="1">
    <source>
        <dbReference type="Pfam" id="PF01909"/>
    </source>
</evidence>
<dbReference type="Pfam" id="PF01909">
    <property type="entry name" value="NTP_transf_2"/>
    <property type="match status" value="1"/>
</dbReference>
<comment type="caution">
    <text evidence="2">The sequence shown here is derived from an EMBL/GenBank/DDBJ whole genome shotgun (WGS) entry which is preliminary data.</text>
</comment>
<dbReference type="SUPFAM" id="SSF81301">
    <property type="entry name" value="Nucleotidyltransferase"/>
    <property type="match status" value="1"/>
</dbReference>
<gene>
    <name evidence="2" type="ORF">FB554_1256</name>
</gene>